<dbReference type="Proteomes" id="UP000001699">
    <property type="component" value="Unassembled WGS sequence"/>
</dbReference>
<evidence type="ECO:0000313" key="3">
    <source>
        <dbReference type="Proteomes" id="UP000001699"/>
    </source>
</evidence>
<evidence type="ECO:0000313" key="2">
    <source>
        <dbReference type="EMBL" id="EDP54783.1"/>
    </source>
</evidence>
<evidence type="ECO:0000256" key="1">
    <source>
        <dbReference type="SAM" id="SignalP"/>
    </source>
</evidence>
<reference evidence="2 3" key="1">
    <citation type="journal article" date="2008" name="PLoS Genet.">
        <title>Genomic islands in the pathogenic filamentous fungus Aspergillus fumigatus.</title>
        <authorList>
            <person name="Fedorova N.D."/>
            <person name="Khaldi N."/>
            <person name="Joardar V.S."/>
            <person name="Maiti R."/>
            <person name="Amedeo P."/>
            <person name="Anderson M.J."/>
            <person name="Crabtree J."/>
            <person name="Silva J.C."/>
            <person name="Badger J.H."/>
            <person name="Albarraq A."/>
            <person name="Angiuoli S."/>
            <person name="Bussey H."/>
            <person name="Bowyer P."/>
            <person name="Cotty P.J."/>
            <person name="Dyer P.S."/>
            <person name="Egan A."/>
            <person name="Galens K."/>
            <person name="Fraser-Liggett C.M."/>
            <person name="Haas B.J."/>
            <person name="Inman J.M."/>
            <person name="Kent R."/>
            <person name="Lemieux S."/>
            <person name="Malavazi I."/>
            <person name="Orvis J."/>
            <person name="Roemer T."/>
            <person name="Ronning C.M."/>
            <person name="Sundaram J.P."/>
            <person name="Sutton G."/>
            <person name="Turner G."/>
            <person name="Venter J.C."/>
            <person name="White O.R."/>
            <person name="Whitty B.R."/>
            <person name="Youngman P."/>
            <person name="Wolfe K.H."/>
            <person name="Goldman G.H."/>
            <person name="Wortman J.R."/>
            <person name="Jiang B."/>
            <person name="Denning D.W."/>
            <person name="Nierman W.C."/>
        </authorList>
    </citation>
    <scope>NUCLEOTIDE SEQUENCE [LARGE SCALE GENOMIC DNA]</scope>
    <source>
        <strain evidence="3">CBS 144.89 / FGSC A1163 / CEA10</strain>
    </source>
</reference>
<dbReference type="EMBL" id="DS499595">
    <property type="protein sequence ID" value="EDP54783.1"/>
    <property type="molecule type" value="Genomic_DNA"/>
</dbReference>
<sequence length="192" mass="21105">MPLLLASLLLSNVISVPNPRPTGIPACYNSAQDTLRQVLGAPVARICTRRFPCLVFYLLNKPLRRQVTALRELKTKHADKASTWPILLGNNFLCLLAVDAYQTIAEDFADLIHPFRFNQAQQAAITRLRALPGGVVRPSLLFLPSTTVILTGGHHQIMLTAPSNDVVNDLPVAIEEVLSFAVMLSPPKKIFC</sequence>
<gene>
    <name evidence="2" type="ORF">AFUB_028430</name>
</gene>
<dbReference type="AlphaFoldDB" id="B0XT05"/>
<keyword evidence="3" id="KW-1185">Reference proteome</keyword>
<protein>
    <submittedName>
        <fullName evidence="2">Uncharacterized protein</fullName>
    </submittedName>
</protein>
<name>B0XT05_ASPFC</name>
<feature type="signal peptide" evidence="1">
    <location>
        <begin position="1"/>
        <end position="15"/>
    </location>
</feature>
<dbReference type="HOGENOM" id="CLU_1414847_0_0_1"/>
<keyword evidence="1" id="KW-0732">Signal</keyword>
<accession>B0XT05</accession>
<proteinExistence type="predicted"/>
<dbReference type="VEuPathDB" id="FungiDB:AFUB_028430"/>
<organism evidence="2 3">
    <name type="scientific">Aspergillus fumigatus (strain CBS 144.89 / FGSC A1163 / CEA10)</name>
    <name type="common">Neosartorya fumigata</name>
    <dbReference type="NCBI Taxonomy" id="451804"/>
    <lineage>
        <taxon>Eukaryota</taxon>
        <taxon>Fungi</taxon>
        <taxon>Dikarya</taxon>
        <taxon>Ascomycota</taxon>
        <taxon>Pezizomycotina</taxon>
        <taxon>Eurotiomycetes</taxon>
        <taxon>Eurotiomycetidae</taxon>
        <taxon>Eurotiales</taxon>
        <taxon>Aspergillaceae</taxon>
        <taxon>Aspergillus</taxon>
        <taxon>Aspergillus subgen. Fumigati</taxon>
    </lineage>
</organism>
<feature type="chain" id="PRO_5012180944" evidence="1">
    <location>
        <begin position="16"/>
        <end position="192"/>
    </location>
</feature>